<feature type="compositionally biased region" description="Basic and acidic residues" evidence="1">
    <location>
        <begin position="191"/>
        <end position="200"/>
    </location>
</feature>
<dbReference type="Proteomes" id="UP001159427">
    <property type="component" value="Unassembled WGS sequence"/>
</dbReference>
<organism evidence="2 3">
    <name type="scientific">Porites evermanni</name>
    <dbReference type="NCBI Taxonomy" id="104178"/>
    <lineage>
        <taxon>Eukaryota</taxon>
        <taxon>Metazoa</taxon>
        <taxon>Cnidaria</taxon>
        <taxon>Anthozoa</taxon>
        <taxon>Hexacorallia</taxon>
        <taxon>Scleractinia</taxon>
        <taxon>Fungiina</taxon>
        <taxon>Poritidae</taxon>
        <taxon>Porites</taxon>
    </lineage>
</organism>
<dbReference type="Gene3D" id="1.25.40.10">
    <property type="entry name" value="Tetratricopeptide repeat domain"/>
    <property type="match status" value="1"/>
</dbReference>
<name>A0ABN8PLZ8_9CNID</name>
<feature type="compositionally biased region" description="Basic and acidic residues" evidence="1">
    <location>
        <begin position="224"/>
        <end position="241"/>
    </location>
</feature>
<evidence type="ECO:0000313" key="2">
    <source>
        <dbReference type="EMBL" id="CAH3146338.1"/>
    </source>
</evidence>
<feature type="compositionally biased region" description="Basic and acidic residues" evidence="1">
    <location>
        <begin position="322"/>
        <end position="339"/>
    </location>
</feature>
<feature type="compositionally biased region" description="Polar residues" evidence="1">
    <location>
        <begin position="116"/>
        <end position="129"/>
    </location>
</feature>
<feature type="compositionally biased region" description="Polar residues" evidence="1">
    <location>
        <begin position="252"/>
        <end position="270"/>
    </location>
</feature>
<feature type="region of interest" description="Disordered" evidence="1">
    <location>
        <begin position="151"/>
        <end position="175"/>
    </location>
</feature>
<feature type="region of interest" description="Disordered" evidence="1">
    <location>
        <begin position="104"/>
        <end position="138"/>
    </location>
</feature>
<feature type="non-terminal residue" evidence="2">
    <location>
        <position position="348"/>
    </location>
</feature>
<reference evidence="2 3" key="1">
    <citation type="submission" date="2022-05" db="EMBL/GenBank/DDBJ databases">
        <authorList>
            <consortium name="Genoscope - CEA"/>
            <person name="William W."/>
        </authorList>
    </citation>
    <scope>NUCLEOTIDE SEQUENCE [LARGE SCALE GENOMIC DNA]</scope>
</reference>
<dbReference type="SUPFAM" id="SSF48452">
    <property type="entry name" value="TPR-like"/>
    <property type="match status" value="1"/>
</dbReference>
<feature type="region of interest" description="Disordered" evidence="1">
    <location>
        <begin position="191"/>
        <end position="348"/>
    </location>
</feature>
<protein>
    <submittedName>
        <fullName evidence="2">Uncharacterized protein</fullName>
    </submittedName>
</protein>
<feature type="compositionally biased region" description="Basic and acidic residues" evidence="1">
    <location>
        <begin position="154"/>
        <end position="172"/>
    </location>
</feature>
<proteinExistence type="predicted"/>
<keyword evidence="3" id="KW-1185">Reference proteome</keyword>
<evidence type="ECO:0000256" key="1">
    <source>
        <dbReference type="SAM" id="MobiDB-lite"/>
    </source>
</evidence>
<accession>A0ABN8PLZ8</accession>
<dbReference type="InterPro" id="IPR011990">
    <property type="entry name" value="TPR-like_helical_dom_sf"/>
</dbReference>
<comment type="caution">
    <text evidence="2">The sequence shown here is derived from an EMBL/GenBank/DDBJ whole genome shotgun (WGS) entry which is preliminary data.</text>
</comment>
<gene>
    <name evidence="2" type="ORF">PEVE_00043877</name>
</gene>
<dbReference type="EMBL" id="CALNXI010000909">
    <property type="protein sequence ID" value="CAH3146338.1"/>
    <property type="molecule type" value="Genomic_DNA"/>
</dbReference>
<evidence type="ECO:0000313" key="3">
    <source>
        <dbReference type="Proteomes" id="UP001159427"/>
    </source>
</evidence>
<sequence>MEWQIAKRKALEDYPEEKYLESIKNAKIWLLWSKDVGNKHDEREACKILAWSYYYLANYEESIKFGEEVFRIAKEESDKEAESNIYVVLASSYKKLTPVKRSKEESLHGYAPHSGLHQSSSKANSQGQASGRCLNPGTSIMAPASAQLTLTPAQEKEDNKSQEQAAKAEIKSTGESTVKVKWQRLAFENKAKDSDTGREHSKNRRRAPCNQTGESTVKVKWQRRAFENKAKDSDTGREHLQNRRRAPYNRTGLHQGSSKANSQGQASGRSFNRGASIMAPPSAQLTLTAAQENEDIKSQTQAAKAEIESTGESTVNVKRQRRAFENKAKDSDTGREHSQNRRRALYNQ</sequence>